<organism evidence="6 7">
    <name type="scientific">Rhodotorula mucilaginosa</name>
    <name type="common">Yeast</name>
    <name type="synonym">Rhodotorula rubra</name>
    <dbReference type="NCBI Taxonomy" id="5537"/>
    <lineage>
        <taxon>Eukaryota</taxon>
        <taxon>Fungi</taxon>
        <taxon>Dikarya</taxon>
        <taxon>Basidiomycota</taxon>
        <taxon>Pucciniomycotina</taxon>
        <taxon>Microbotryomycetes</taxon>
        <taxon>Sporidiobolales</taxon>
        <taxon>Sporidiobolaceae</taxon>
        <taxon>Rhodotorula</taxon>
    </lineage>
</organism>
<evidence type="ECO:0000256" key="1">
    <source>
        <dbReference type="ARBA" id="ARBA00022694"/>
    </source>
</evidence>
<dbReference type="OrthoDB" id="128536at2759"/>
<dbReference type="GO" id="GO:0046872">
    <property type="term" value="F:metal ion binding"/>
    <property type="evidence" value="ECO:0007669"/>
    <property type="project" value="UniProtKB-KW"/>
</dbReference>
<proteinExistence type="inferred from homology"/>
<feature type="region of interest" description="Disordered" evidence="5">
    <location>
        <begin position="43"/>
        <end position="126"/>
    </location>
</feature>
<reference evidence="6 7" key="1">
    <citation type="submission" date="2020-11" db="EMBL/GenBank/DDBJ databases">
        <title>Kefir isolates.</title>
        <authorList>
            <person name="Marcisauskas S."/>
            <person name="Kim Y."/>
            <person name="Blasche S."/>
        </authorList>
    </citation>
    <scope>NUCLEOTIDE SEQUENCE [LARGE SCALE GENOMIC DNA]</scope>
    <source>
        <strain evidence="6 7">KR</strain>
    </source>
</reference>
<evidence type="ECO:0000256" key="3">
    <source>
        <dbReference type="ARBA" id="ARBA00022833"/>
    </source>
</evidence>
<dbReference type="AlphaFoldDB" id="A0A9P7B9B4"/>
<keyword evidence="2" id="KW-0479">Metal-binding</keyword>
<comment type="similarity">
    <text evidence="4">Belongs to the eukaryotic/archaeal RNase P protein component 4 family.</text>
</comment>
<feature type="region of interest" description="Disordered" evidence="5">
    <location>
        <begin position="204"/>
        <end position="236"/>
    </location>
</feature>
<accession>A0A9P7B9B4</accession>
<dbReference type="Gene3D" id="6.20.50.20">
    <property type="match status" value="1"/>
</dbReference>
<dbReference type="PANTHER" id="PTHR14742:SF0">
    <property type="entry name" value="RIBONUCLEASE P PROTEIN SUBUNIT P21"/>
    <property type="match status" value="1"/>
</dbReference>
<dbReference type="Proteomes" id="UP000777482">
    <property type="component" value="Unassembled WGS sequence"/>
</dbReference>
<dbReference type="GO" id="GO:0005655">
    <property type="term" value="C:nucleolar ribonuclease P complex"/>
    <property type="evidence" value="ECO:0007669"/>
    <property type="project" value="TreeGrafter"/>
</dbReference>
<feature type="compositionally biased region" description="Low complexity" evidence="5">
    <location>
        <begin position="60"/>
        <end position="72"/>
    </location>
</feature>
<dbReference type="InterPro" id="IPR007175">
    <property type="entry name" value="Rpr2/Snm1/Rpp21"/>
</dbReference>
<dbReference type="Pfam" id="PF04032">
    <property type="entry name" value="Rpr2"/>
    <property type="match status" value="1"/>
</dbReference>
<evidence type="ECO:0000313" key="7">
    <source>
        <dbReference type="Proteomes" id="UP000777482"/>
    </source>
</evidence>
<feature type="region of interest" description="Disordered" evidence="5">
    <location>
        <begin position="1"/>
        <end position="21"/>
    </location>
</feature>
<comment type="caution">
    <text evidence="6">The sequence shown here is derived from an EMBL/GenBank/DDBJ whole genome shotgun (WGS) entry which is preliminary data.</text>
</comment>
<evidence type="ECO:0000256" key="2">
    <source>
        <dbReference type="ARBA" id="ARBA00022723"/>
    </source>
</evidence>
<feature type="compositionally biased region" description="Polar residues" evidence="5">
    <location>
        <begin position="207"/>
        <end position="219"/>
    </location>
</feature>
<keyword evidence="1" id="KW-0819">tRNA processing</keyword>
<gene>
    <name evidence="6" type="ORF">C6P46_000323</name>
</gene>
<protein>
    <recommendedName>
        <fullName evidence="8">Rpr2-domain-containing protein</fullName>
    </recommendedName>
</protein>
<dbReference type="PANTHER" id="PTHR14742">
    <property type="entry name" value="RIBONUCLEASE P SUBUNIT P21"/>
    <property type="match status" value="1"/>
</dbReference>
<dbReference type="EMBL" id="PUHQ01000010">
    <property type="protein sequence ID" value="KAG0665224.1"/>
    <property type="molecule type" value="Genomic_DNA"/>
</dbReference>
<evidence type="ECO:0000313" key="6">
    <source>
        <dbReference type="EMBL" id="KAG0665224.1"/>
    </source>
</evidence>
<sequence length="258" mass="28053">MVKKRNAAVEPTAATPVQTRESLQRISYLMQASVLLRSLVSPELGAEQQQTPTDRHDDPAAATNAQSAAIQGARDDAPLASANTAPGATRRAAQPQPGKEGRRKRPRRASTQALEPVSDHLASQMSSVAKKATVRMDPALKRAVCRCCDAALIPGLTSTVRVKPSKAHAHLLVYTCLGCHAQRRIPATPHTPQEPSTVAANNEDFAKSQQDNGSSSTSLTKRERREKRQARPPVFFERTDHVVVRGSVVLSRDEYRES</sequence>
<evidence type="ECO:0008006" key="8">
    <source>
        <dbReference type="Google" id="ProtNLM"/>
    </source>
</evidence>
<evidence type="ECO:0000256" key="5">
    <source>
        <dbReference type="SAM" id="MobiDB-lite"/>
    </source>
</evidence>
<evidence type="ECO:0000256" key="4">
    <source>
        <dbReference type="ARBA" id="ARBA00038402"/>
    </source>
</evidence>
<dbReference type="GO" id="GO:0008033">
    <property type="term" value="P:tRNA processing"/>
    <property type="evidence" value="ECO:0007669"/>
    <property type="project" value="UniProtKB-KW"/>
</dbReference>
<keyword evidence="3" id="KW-0862">Zinc</keyword>
<keyword evidence="7" id="KW-1185">Reference proteome</keyword>
<name>A0A9P7B9B4_RHOMI</name>